<dbReference type="PANTHER" id="PTHR23502:SF60">
    <property type="entry name" value="MAJOR FACILITATOR SUPERFAMILY (MFS) PROFILE DOMAIN-CONTAINING PROTEIN-RELATED"/>
    <property type="match status" value="1"/>
</dbReference>
<dbReference type="PROSITE" id="PS50850">
    <property type="entry name" value="MFS"/>
    <property type="match status" value="1"/>
</dbReference>
<dbReference type="GO" id="GO:0005886">
    <property type="term" value="C:plasma membrane"/>
    <property type="evidence" value="ECO:0007669"/>
    <property type="project" value="TreeGrafter"/>
</dbReference>
<feature type="transmembrane region" description="Helical" evidence="6">
    <location>
        <begin position="430"/>
        <end position="451"/>
    </location>
</feature>
<dbReference type="OrthoDB" id="6770063at2759"/>
<keyword evidence="2 6" id="KW-0812">Transmembrane</keyword>
<gene>
    <name evidence="8" type="ORF">BD410DRAFT_780185</name>
</gene>
<feature type="domain" description="Major facilitator superfamily (MFS) profile" evidence="7">
    <location>
        <begin position="93"/>
        <end position="522"/>
    </location>
</feature>
<dbReference type="FunFam" id="1.20.1250.20:FF:000011">
    <property type="entry name" value="MFS multidrug transporter, putative"/>
    <property type="match status" value="1"/>
</dbReference>
<feature type="transmembrane region" description="Helical" evidence="6">
    <location>
        <begin position="219"/>
        <end position="240"/>
    </location>
</feature>
<evidence type="ECO:0000256" key="4">
    <source>
        <dbReference type="ARBA" id="ARBA00023136"/>
    </source>
</evidence>
<dbReference type="CDD" id="cd17323">
    <property type="entry name" value="MFS_Tpo1_MDR_like"/>
    <property type="match status" value="1"/>
</dbReference>
<evidence type="ECO:0000256" key="1">
    <source>
        <dbReference type="ARBA" id="ARBA00004141"/>
    </source>
</evidence>
<feature type="transmembrane region" description="Helical" evidence="6">
    <location>
        <begin position="403"/>
        <end position="424"/>
    </location>
</feature>
<keyword evidence="4 6" id="KW-0472">Membrane</keyword>
<evidence type="ECO:0000313" key="8">
    <source>
        <dbReference type="EMBL" id="TDL29703.1"/>
    </source>
</evidence>
<feature type="compositionally biased region" description="Basic and acidic residues" evidence="5">
    <location>
        <begin position="32"/>
        <end position="44"/>
    </location>
</feature>
<dbReference type="InterPro" id="IPR036259">
    <property type="entry name" value="MFS_trans_sf"/>
</dbReference>
<evidence type="ECO:0000256" key="3">
    <source>
        <dbReference type="ARBA" id="ARBA00022989"/>
    </source>
</evidence>
<feature type="transmembrane region" description="Helical" evidence="6">
    <location>
        <begin position="185"/>
        <end position="207"/>
    </location>
</feature>
<feature type="transmembrane region" description="Helical" evidence="6">
    <location>
        <begin position="246"/>
        <end position="268"/>
    </location>
</feature>
<dbReference type="Proteomes" id="UP000294933">
    <property type="component" value="Unassembled WGS sequence"/>
</dbReference>
<organism evidence="8 9">
    <name type="scientific">Rickenella mellea</name>
    <dbReference type="NCBI Taxonomy" id="50990"/>
    <lineage>
        <taxon>Eukaryota</taxon>
        <taxon>Fungi</taxon>
        <taxon>Dikarya</taxon>
        <taxon>Basidiomycota</taxon>
        <taxon>Agaricomycotina</taxon>
        <taxon>Agaricomycetes</taxon>
        <taxon>Hymenochaetales</taxon>
        <taxon>Rickenellaceae</taxon>
        <taxon>Rickenella</taxon>
    </lineage>
</organism>
<accession>A0A4R5XF56</accession>
<dbReference type="GO" id="GO:0022857">
    <property type="term" value="F:transmembrane transporter activity"/>
    <property type="evidence" value="ECO:0007669"/>
    <property type="project" value="InterPro"/>
</dbReference>
<feature type="transmembrane region" description="Helical" evidence="6">
    <location>
        <begin position="360"/>
        <end position="382"/>
    </location>
</feature>
<sequence length="532" mass="58383">MAPTHEIKLSSFPSKSTIAPKPSQASIVDPVIADKPDDEQRVSEGESQEISFNFDQPNKENATVLVEPDPLDDEWLTDTRNPRNWTNGKKWTMALIVALYTFISPVSSSMMSPLLPEIALHFDIRSSTVISLTLSIFLLAYALGPLVLGPLSEIYGRTWVLHLSNIFSLAFSLGCAYAPNTTSLIVFRFFSGIGGSAPVTIGAGSISDLWNERERASAMALYSLGPLLGPSLGTVAGGFIGEKIGYRWIFLIIAILSGLSAVLGITFLRETYGPVIQLRIARRAAADKEKLSPSQRLILESQPSVKDILWINLSRPMALLFQSFICFILSLYMALLYGYYYLMFATFPTLFQDTYKFSTGIAGLAYLGPGVGCILSTFYNSLIAEKIYNKLADKNGGVGKPEYRMPAFIFASPLVPIGLFWYGWSAQEQLHFMMPIVGAGIFGFGLMCTYLPISLYLVDAFKYAASAIAAATVFRSLLGFAFPLFGAQMFKAMGNGGGYSFLAGLAIITGIPFPIWIYYRGEKIRARSNLTR</sequence>
<evidence type="ECO:0000256" key="6">
    <source>
        <dbReference type="SAM" id="Phobius"/>
    </source>
</evidence>
<feature type="transmembrane region" description="Helical" evidence="6">
    <location>
        <begin position="91"/>
        <end position="108"/>
    </location>
</feature>
<dbReference type="AlphaFoldDB" id="A0A4R5XF56"/>
<evidence type="ECO:0000256" key="2">
    <source>
        <dbReference type="ARBA" id="ARBA00022692"/>
    </source>
</evidence>
<dbReference type="InterPro" id="IPR020846">
    <property type="entry name" value="MFS_dom"/>
</dbReference>
<feature type="transmembrane region" description="Helical" evidence="6">
    <location>
        <begin position="463"/>
        <end position="485"/>
    </location>
</feature>
<dbReference type="VEuPathDB" id="FungiDB:BD410DRAFT_780185"/>
<comment type="subcellular location">
    <subcellularLocation>
        <location evidence="1">Membrane</location>
        <topology evidence="1">Multi-pass membrane protein</topology>
    </subcellularLocation>
</comment>
<name>A0A4R5XF56_9AGAM</name>
<dbReference type="Pfam" id="PF07690">
    <property type="entry name" value="MFS_1"/>
    <property type="match status" value="1"/>
</dbReference>
<dbReference type="SUPFAM" id="SSF103473">
    <property type="entry name" value="MFS general substrate transporter"/>
    <property type="match status" value="1"/>
</dbReference>
<keyword evidence="3 6" id="KW-1133">Transmembrane helix</keyword>
<feature type="transmembrane region" description="Helical" evidence="6">
    <location>
        <begin position="128"/>
        <end position="148"/>
    </location>
</feature>
<dbReference type="Gene3D" id="1.20.1250.20">
    <property type="entry name" value="MFS general substrate transporter like domains"/>
    <property type="match status" value="1"/>
</dbReference>
<dbReference type="InterPro" id="IPR011701">
    <property type="entry name" value="MFS"/>
</dbReference>
<feature type="transmembrane region" description="Helical" evidence="6">
    <location>
        <begin position="497"/>
        <end position="519"/>
    </location>
</feature>
<protein>
    <submittedName>
        <fullName evidence="8">Multidrug resistance protein 4</fullName>
    </submittedName>
</protein>
<evidence type="ECO:0000256" key="5">
    <source>
        <dbReference type="SAM" id="MobiDB-lite"/>
    </source>
</evidence>
<proteinExistence type="predicted"/>
<feature type="transmembrane region" description="Helical" evidence="6">
    <location>
        <begin position="160"/>
        <end position="179"/>
    </location>
</feature>
<keyword evidence="9" id="KW-1185">Reference proteome</keyword>
<reference evidence="8 9" key="1">
    <citation type="submission" date="2018-06" db="EMBL/GenBank/DDBJ databases">
        <title>A transcriptomic atlas of mushroom development highlights an independent origin of complex multicellularity.</title>
        <authorList>
            <consortium name="DOE Joint Genome Institute"/>
            <person name="Krizsan K."/>
            <person name="Almasi E."/>
            <person name="Merenyi Z."/>
            <person name="Sahu N."/>
            <person name="Viragh M."/>
            <person name="Koszo T."/>
            <person name="Mondo S."/>
            <person name="Kiss B."/>
            <person name="Balint B."/>
            <person name="Kues U."/>
            <person name="Barry K."/>
            <person name="Hegedus J.C."/>
            <person name="Henrissat B."/>
            <person name="Johnson J."/>
            <person name="Lipzen A."/>
            <person name="Ohm R."/>
            <person name="Nagy I."/>
            <person name="Pangilinan J."/>
            <person name="Yan J."/>
            <person name="Xiong Y."/>
            <person name="Grigoriev I.V."/>
            <person name="Hibbett D.S."/>
            <person name="Nagy L.G."/>
        </authorList>
    </citation>
    <scope>NUCLEOTIDE SEQUENCE [LARGE SCALE GENOMIC DNA]</scope>
    <source>
        <strain evidence="8 9">SZMC22713</strain>
    </source>
</reference>
<evidence type="ECO:0000313" key="9">
    <source>
        <dbReference type="Proteomes" id="UP000294933"/>
    </source>
</evidence>
<feature type="transmembrane region" description="Helical" evidence="6">
    <location>
        <begin position="319"/>
        <end position="340"/>
    </location>
</feature>
<feature type="region of interest" description="Disordered" evidence="5">
    <location>
        <begin position="1"/>
        <end position="49"/>
    </location>
</feature>
<dbReference type="STRING" id="50990.A0A4R5XF56"/>
<evidence type="ECO:0000259" key="7">
    <source>
        <dbReference type="PROSITE" id="PS50850"/>
    </source>
</evidence>
<dbReference type="EMBL" id="ML170156">
    <property type="protein sequence ID" value="TDL29703.1"/>
    <property type="molecule type" value="Genomic_DNA"/>
</dbReference>
<dbReference type="PANTHER" id="PTHR23502">
    <property type="entry name" value="MAJOR FACILITATOR SUPERFAMILY"/>
    <property type="match status" value="1"/>
</dbReference>